<dbReference type="Gene3D" id="2.60.120.200">
    <property type="match status" value="1"/>
</dbReference>
<dbReference type="PANTHER" id="PTHR10963">
    <property type="entry name" value="GLYCOSYL HYDROLASE-RELATED"/>
    <property type="match status" value="1"/>
</dbReference>
<dbReference type="Pfam" id="PF00722">
    <property type="entry name" value="Glyco_hydro_16"/>
    <property type="match status" value="1"/>
</dbReference>
<protein>
    <submittedName>
        <fullName evidence="6">Glycoside hydrolase family 16 protein</fullName>
    </submittedName>
</protein>
<evidence type="ECO:0000259" key="5">
    <source>
        <dbReference type="PROSITE" id="PS51762"/>
    </source>
</evidence>
<dbReference type="PRINTS" id="PR00737">
    <property type="entry name" value="GLHYDRLASE16"/>
</dbReference>
<dbReference type="InterPro" id="IPR000757">
    <property type="entry name" value="Beta-glucanase-like"/>
</dbReference>
<reference evidence="6 7" key="1">
    <citation type="submission" date="2021-03" db="EMBL/GenBank/DDBJ databases">
        <title>Fibrella sp. HMF5036 genome sequencing and assembly.</title>
        <authorList>
            <person name="Kang H."/>
            <person name="Kim H."/>
            <person name="Bae S."/>
            <person name="Joh K."/>
        </authorList>
    </citation>
    <scope>NUCLEOTIDE SEQUENCE [LARGE SCALE GENOMIC DNA]</scope>
    <source>
        <strain evidence="6 7">HMF5036</strain>
    </source>
</reference>
<evidence type="ECO:0000313" key="7">
    <source>
        <dbReference type="Proteomes" id="UP000664795"/>
    </source>
</evidence>
<dbReference type="PROSITE" id="PS51762">
    <property type="entry name" value="GH16_2"/>
    <property type="match status" value="1"/>
</dbReference>
<dbReference type="InterPro" id="IPR013320">
    <property type="entry name" value="ConA-like_dom_sf"/>
</dbReference>
<name>A0A939G4Y9_9BACT</name>
<dbReference type="EMBL" id="JAFMYU010000009">
    <property type="protein sequence ID" value="MBO0931981.1"/>
    <property type="molecule type" value="Genomic_DNA"/>
</dbReference>
<feature type="active site" description="Proton donor" evidence="4">
    <location>
        <position position="179"/>
    </location>
</feature>
<keyword evidence="2 6" id="KW-0378">Hydrolase</keyword>
<dbReference type="InterPro" id="IPR050546">
    <property type="entry name" value="Glycosyl_Hydrlase_16"/>
</dbReference>
<comment type="caution">
    <text evidence="6">The sequence shown here is derived from an EMBL/GenBank/DDBJ whole genome shotgun (WGS) entry which is preliminary data.</text>
</comment>
<dbReference type="RefSeq" id="WP_207335949.1">
    <property type="nucleotide sequence ID" value="NZ_JAFMYU010000009.1"/>
</dbReference>
<proteinExistence type="inferred from homology"/>
<dbReference type="SUPFAM" id="SSF49899">
    <property type="entry name" value="Concanavalin A-like lectins/glucanases"/>
    <property type="match status" value="1"/>
</dbReference>
<dbReference type="GO" id="GO:0005975">
    <property type="term" value="P:carbohydrate metabolic process"/>
    <property type="evidence" value="ECO:0007669"/>
    <property type="project" value="InterPro"/>
</dbReference>
<evidence type="ECO:0000313" key="6">
    <source>
        <dbReference type="EMBL" id="MBO0931981.1"/>
    </source>
</evidence>
<sequence length="295" mass="32868">MILLNQLRPSALLVGLFIVTACSKPDPALVVPPTPVKPLVVVNSGPETTPASQSTAWELTLDESFDKSLDDSRWRPEWPCQNGNSTCFFNGRYEAVYLAPNVSVADGNLTLETKQQNYIDWDKKEYAFSSGVVTSAGGRFNQQYGYFEVRMKPTSTPGNDPAFWLAAMNGWPPEIDIAEIPGGYAGKLCGQSLHAGPNDVFKSDGTIKNTDVGISNFNDAYHTYGLLWEANKLVWYVDGKETRRITNNVNVPDEPLFVLLSDEIRRDNGEWFGNPTAGTYPAKTQFDWVRVWKKK</sequence>
<gene>
    <name evidence="6" type="ORF">J2I48_13305</name>
</gene>
<evidence type="ECO:0000256" key="4">
    <source>
        <dbReference type="PIRSR" id="PIRSR608264-1"/>
    </source>
</evidence>
<keyword evidence="7" id="KW-1185">Reference proteome</keyword>
<dbReference type="InterPro" id="IPR008264">
    <property type="entry name" value="Beta_glucanase"/>
</dbReference>
<feature type="active site" description="Nucleophile" evidence="4">
    <location>
        <position position="174"/>
    </location>
</feature>
<dbReference type="GO" id="GO:0004553">
    <property type="term" value="F:hydrolase activity, hydrolyzing O-glycosyl compounds"/>
    <property type="evidence" value="ECO:0007669"/>
    <property type="project" value="InterPro"/>
</dbReference>
<evidence type="ECO:0000256" key="2">
    <source>
        <dbReference type="ARBA" id="ARBA00022801"/>
    </source>
</evidence>
<dbReference type="Proteomes" id="UP000664795">
    <property type="component" value="Unassembled WGS sequence"/>
</dbReference>
<evidence type="ECO:0000256" key="3">
    <source>
        <dbReference type="ARBA" id="ARBA00023295"/>
    </source>
</evidence>
<dbReference type="CDD" id="cd08023">
    <property type="entry name" value="GH16_laminarinase_like"/>
    <property type="match status" value="1"/>
</dbReference>
<evidence type="ECO:0000256" key="1">
    <source>
        <dbReference type="ARBA" id="ARBA00006865"/>
    </source>
</evidence>
<feature type="domain" description="GH16" evidence="5">
    <location>
        <begin position="42"/>
        <end position="295"/>
    </location>
</feature>
<dbReference type="PANTHER" id="PTHR10963:SF55">
    <property type="entry name" value="GLYCOSIDE HYDROLASE FAMILY 16 PROTEIN"/>
    <property type="match status" value="1"/>
</dbReference>
<dbReference type="AlphaFoldDB" id="A0A939G4Y9"/>
<keyword evidence="3" id="KW-0326">Glycosidase</keyword>
<organism evidence="6 7">
    <name type="scientific">Fibrella aquatilis</name>
    <dbReference type="NCBI Taxonomy" id="2817059"/>
    <lineage>
        <taxon>Bacteria</taxon>
        <taxon>Pseudomonadati</taxon>
        <taxon>Bacteroidota</taxon>
        <taxon>Cytophagia</taxon>
        <taxon>Cytophagales</taxon>
        <taxon>Spirosomataceae</taxon>
        <taxon>Fibrella</taxon>
    </lineage>
</organism>
<accession>A0A939G4Y9</accession>
<comment type="similarity">
    <text evidence="1">Belongs to the glycosyl hydrolase 16 family.</text>
</comment>